<evidence type="ECO:0000256" key="4">
    <source>
        <dbReference type="ARBA" id="ARBA00022989"/>
    </source>
</evidence>
<dbReference type="GO" id="GO:0016020">
    <property type="term" value="C:membrane"/>
    <property type="evidence" value="ECO:0007669"/>
    <property type="project" value="UniProtKB-SubCell"/>
</dbReference>
<organism evidence="7 8">
    <name type="scientific">Riccia sorocarpa</name>
    <dbReference type="NCBI Taxonomy" id="122646"/>
    <lineage>
        <taxon>Eukaryota</taxon>
        <taxon>Viridiplantae</taxon>
        <taxon>Streptophyta</taxon>
        <taxon>Embryophyta</taxon>
        <taxon>Marchantiophyta</taxon>
        <taxon>Marchantiopsida</taxon>
        <taxon>Marchantiidae</taxon>
        <taxon>Marchantiales</taxon>
        <taxon>Ricciaceae</taxon>
        <taxon>Riccia</taxon>
    </lineage>
</organism>
<sequence length="292" mass="31845">MVLKLLSLLEEEVSKDSSDEAMLDNASRFLVVEVEGTMAGDMSHKYDGGGRCLSPKFSLFHTRLIFFSLGSQERKREKGNIVRKLCYGAQPLLTQHFSGRTVIMTSVVLTAELIKIFVAVVALIFEGKLGILKKEWSFADAVRGSALPATIYAIQNSLIQLAYRHLDPLTATMLNQTKLVFTALFMFLILGQMSPKASAAVQQNSFVLGVIPIIVASVLTGLASSLCQWAVQVKRRSTYLMTIEMSAMGAFCLAASLSRSPDGHAIAEKGFFHGGNLMTLAIMTQNGDNRIG</sequence>
<evidence type="ECO:0000313" key="8">
    <source>
        <dbReference type="Proteomes" id="UP001633002"/>
    </source>
</evidence>
<dbReference type="PANTHER" id="PTHR10231">
    <property type="entry name" value="NUCLEOTIDE-SUGAR TRANSMEMBRANE TRANSPORTER"/>
    <property type="match status" value="1"/>
</dbReference>
<keyword evidence="3 6" id="KW-0812">Transmembrane</keyword>
<comment type="similarity">
    <text evidence="2">Belongs to the nucleotide-sugar transporter family. CMP-Sialate:CMP antiporter (TC 2.A.7.12) subfamily.</text>
</comment>
<dbReference type="InterPro" id="IPR007271">
    <property type="entry name" value="Nuc_sug_transpt"/>
</dbReference>
<dbReference type="InterPro" id="IPR037185">
    <property type="entry name" value="EmrE-like"/>
</dbReference>
<feature type="transmembrane region" description="Helical" evidence="6">
    <location>
        <begin position="102"/>
        <end position="125"/>
    </location>
</feature>
<keyword evidence="4 6" id="KW-1133">Transmembrane helix</keyword>
<dbReference type="AlphaFoldDB" id="A0ABD3H4D4"/>
<evidence type="ECO:0000256" key="3">
    <source>
        <dbReference type="ARBA" id="ARBA00022692"/>
    </source>
</evidence>
<feature type="transmembrane region" description="Helical" evidence="6">
    <location>
        <begin position="206"/>
        <end position="231"/>
    </location>
</feature>
<name>A0ABD3H4D4_9MARC</name>
<comment type="subcellular location">
    <subcellularLocation>
        <location evidence="1">Membrane</location>
        <topology evidence="1">Multi-pass membrane protein</topology>
    </subcellularLocation>
</comment>
<dbReference type="EMBL" id="JBJQOH010000006">
    <property type="protein sequence ID" value="KAL3685636.1"/>
    <property type="molecule type" value="Genomic_DNA"/>
</dbReference>
<evidence type="ECO:0000256" key="2">
    <source>
        <dbReference type="ARBA" id="ARBA00006447"/>
    </source>
</evidence>
<proteinExistence type="inferred from homology"/>
<keyword evidence="8" id="KW-1185">Reference proteome</keyword>
<dbReference type="Pfam" id="PF04142">
    <property type="entry name" value="Nuc_sug_transp"/>
    <property type="match status" value="1"/>
</dbReference>
<feature type="transmembrane region" description="Helical" evidence="6">
    <location>
        <begin position="175"/>
        <end position="194"/>
    </location>
</feature>
<evidence type="ECO:0000256" key="1">
    <source>
        <dbReference type="ARBA" id="ARBA00004141"/>
    </source>
</evidence>
<gene>
    <name evidence="7" type="ORF">R1sor_003658</name>
</gene>
<evidence type="ECO:0000256" key="5">
    <source>
        <dbReference type="ARBA" id="ARBA00023136"/>
    </source>
</evidence>
<protein>
    <submittedName>
        <fullName evidence="7">Uncharacterized protein</fullName>
    </submittedName>
</protein>
<evidence type="ECO:0000313" key="7">
    <source>
        <dbReference type="EMBL" id="KAL3685636.1"/>
    </source>
</evidence>
<evidence type="ECO:0000256" key="6">
    <source>
        <dbReference type="SAM" id="Phobius"/>
    </source>
</evidence>
<accession>A0ABD3H4D4</accession>
<keyword evidence="5 6" id="KW-0472">Membrane</keyword>
<comment type="caution">
    <text evidence="7">The sequence shown here is derived from an EMBL/GenBank/DDBJ whole genome shotgun (WGS) entry which is preliminary data.</text>
</comment>
<dbReference type="Proteomes" id="UP001633002">
    <property type="component" value="Unassembled WGS sequence"/>
</dbReference>
<dbReference type="SUPFAM" id="SSF103481">
    <property type="entry name" value="Multidrug resistance efflux transporter EmrE"/>
    <property type="match status" value="1"/>
</dbReference>
<reference evidence="7 8" key="1">
    <citation type="submission" date="2024-09" db="EMBL/GenBank/DDBJ databases">
        <title>Chromosome-scale assembly of Riccia sorocarpa.</title>
        <authorList>
            <person name="Paukszto L."/>
        </authorList>
    </citation>
    <scope>NUCLEOTIDE SEQUENCE [LARGE SCALE GENOMIC DNA]</scope>
    <source>
        <strain evidence="7">LP-2024</strain>
        <tissue evidence="7">Aerial parts of the thallus</tissue>
    </source>
</reference>